<dbReference type="Gene3D" id="1.10.3720.10">
    <property type="entry name" value="MetI-like"/>
    <property type="match status" value="1"/>
</dbReference>
<dbReference type="GO" id="GO:0005886">
    <property type="term" value="C:plasma membrane"/>
    <property type="evidence" value="ECO:0007669"/>
    <property type="project" value="UniProtKB-SubCell"/>
</dbReference>
<dbReference type="CDD" id="cd06261">
    <property type="entry name" value="TM_PBP2"/>
    <property type="match status" value="1"/>
</dbReference>
<evidence type="ECO:0000256" key="4">
    <source>
        <dbReference type="ARBA" id="ARBA00022692"/>
    </source>
</evidence>
<proteinExistence type="inferred from homology"/>
<evidence type="ECO:0000256" key="7">
    <source>
        <dbReference type="RuleBase" id="RU363032"/>
    </source>
</evidence>
<name>A0AB35FDY1_9HYPH</name>
<keyword evidence="6 7" id="KW-0472">Membrane</keyword>
<evidence type="ECO:0000256" key="1">
    <source>
        <dbReference type="ARBA" id="ARBA00004651"/>
    </source>
</evidence>
<evidence type="ECO:0000256" key="2">
    <source>
        <dbReference type="ARBA" id="ARBA00022448"/>
    </source>
</evidence>
<feature type="transmembrane region" description="Helical" evidence="7">
    <location>
        <begin position="66"/>
        <end position="87"/>
    </location>
</feature>
<reference evidence="9" key="1">
    <citation type="submission" date="2020-04" db="EMBL/GenBank/DDBJ databases">
        <title>Global-level population genomics supports evidence of horizontal gene transfer on evolution of Rhizobia in Lentils.</title>
        <authorList>
            <person name="Gai Y."/>
            <person name="Cook D."/>
            <person name="Riely B."/>
        </authorList>
    </citation>
    <scope>NUCLEOTIDE SEQUENCE</scope>
    <source>
        <strain evidence="9">TLR9</strain>
    </source>
</reference>
<organism evidence="9 10">
    <name type="scientific">Rhizobium laguerreae</name>
    <dbReference type="NCBI Taxonomy" id="1076926"/>
    <lineage>
        <taxon>Bacteria</taxon>
        <taxon>Pseudomonadati</taxon>
        <taxon>Pseudomonadota</taxon>
        <taxon>Alphaproteobacteria</taxon>
        <taxon>Hyphomicrobiales</taxon>
        <taxon>Rhizobiaceae</taxon>
        <taxon>Rhizobium/Agrobacterium group</taxon>
        <taxon>Rhizobium</taxon>
    </lineage>
</organism>
<feature type="transmembrane region" description="Helical" evidence="7">
    <location>
        <begin position="6"/>
        <end position="29"/>
    </location>
</feature>
<evidence type="ECO:0000313" key="10">
    <source>
        <dbReference type="Proteomes" id="UP000758022"/>
    </source>
</evidence>
<evidence type="ECO:0000256" key="6">
    <source>
        <dbReference type="ARBA" id="ARBA00023136"/>
    </source>
</evidence>
<dbReference type="SUPFAM" id="SSF161098">
    <property type="entry name" value="MetI-like"/>
    <property type="match status" value="1"/>
</dbReference>
<feature type="domain" description="ABC transmembrane type-1" evidence="8">
    <location>
        <begin position="59"/>
        <end position="243"/>
    </location>
</feature>
<feature type="transmembrane region" description="Helical" evidence="7">
    <location>
        <begin position="125"/>
        <end position="144"/>
    </location>
</feature>
<feature type="transmembrane region" description="Helical" evidence="7">
    <location>
        <begin position="222"/>
        <end position="242"/>
    </location>
</feature>
<accession>A0AB35FDY1</accession>
<dbReference type="InterPro" id="IPR035906">
    <property type="entry name" value="MetI-like_sf"/>
</dbReference>
<dbReference type="AlphaFoldDB" id="A0AB35FDY1"/>
<comment type="subcellular location">
    <subcellularLocation>
        <location evidence="1 7">Cell membrane</location>
        <topology evidence="1 7">Multi-pass membrane protein</topology>
    </subcellularLocation>
</comment>
<keyword evidence="5 7" id="KW-1133">Transmembrane helix</keyword>
<gene>
    <name evidence="9" type="ORF">HFO74_14080</name>
</gene>
<feature type="transmembrane region" description="Helical" evidence="7">
    <location>
        <begin position="94"/>
        <end position="119"/>
    </location>
</feature>
<dbReference type="PANTHER" id="PTHR30151:SF20">
    <property type="entry name" value="ABC TRANSPORTER PERMEASE PROTEIN HI_0355-RELATED"/>
    <property type="match status" value="1"/>
</dbReference>
<evidence type="ECO:0000313" key="9">
    <source>
        <dbReference type="EMBL" id="MBY3064552.1"/>
    </source>
</evidence>
<feature type="transmembrane region" description="Helical" evidence="7">
    <location>
        <begin position="41"/>
        <end position="60"/>
    </location>
</feature>
<dbReference type="InterPro" id="IPR000515">
    <property type="entry name" value="MetI-like"/>
</dbReference>
<dbReference type="EMBL" id="JAAXQQ010000004">
    <property type="protein sequence ID" value="MBY3064552.1"/>
    <property type="molecule type" value="Genomic_DNA"/>
</dbReference>
<dbReference type="Proteomes" id="UP000758022">
    <property type="component" value="Unassembled WGS sequence"/>
</dbReference>
<keyword evidence="3" id="KW-1003">Cell membrane</keyword>
<keyword evidence="4 7" id="KW-0812">Transmembrane</keyword>
<dbReference type="Pfam" id="PF00528">
    <property type="entry name" value="BPD_transp_1"/>
    <property type="match status" value="1"/>
</dbReference>
<comment type="similarity">
    <text evidence="7">Belongs to the binding-protein-dependent transport system permease family.</text>
</comment>
<dbReference type="PROSITE" id="PS50928">
    <property type="entry name" value="ABC_TM1"/>
    <property type="match status" value="1"/>
</dbReference>
<sequence>MASALRGAVIPVLFFIAVIGLWEATTILLEIPEIVLPSPSAIGIALWKSVLSPTFLYHLGITLWEVIAGFVLGAVIGIAAGIAVGLFPFAERTLYPYIVAFQALPKVSVAPIIMIWFGYGLTSKIVLTATMSFFPLLANTIAGMRATPPDQKDLFHGMTANRWQIFWKLNLPLALPFIFVGLDLSLLLSVTGAIVGEFVGARAGLGFLILQRNFSLDMPGNFAILVVLAAIGLFFHLGVKVLEKKVIFWR</sequence>
<dbReference type="PANTHER" id="PTHR30151">
    <property type="entry name" value="ALKANE SULFONATE ABC TRANSPORTER-RELATED, MEMBRANE SUBUNIT"/>
    <property type="match status" value="1"/>
</dbReference>
<comment type="caution">
    <text evidence="9">The sequence shown here is derived from an EMBL/GenBank/DDBJ whole genome shotgun (WGS) entry which is preliminary data.</text>
</comment>
<protein>
    <submittedName>
        <fullName evidence="9">ABC transporter permease</fullName>
    </submittedName>
</protein>
<evidence type="ECO:0000256" key="5">
    <source>
        <dbReference type="ARBA" id="ARBA00022989"/>
    </source>
</evidence>
<keyword evidence="2 7" id="KW-0813">Transport</keyword>
<dbReference type="GO" id="GO:0055085">
    <property type="term" value="P:transmembrane transport"/>
    <property type="evidence" value="ECO:0007669"/>
    <property type="project" value="InterPro"/>
</dbReference>
<evidence type="ECO:0000259" key="8">
    <source>
        <dbReference type="PROSITE" id="PS50928"/>
    </source>
</evidence>
<feature type="transmembrane region" description="Helical" evidence="7">
    <location>
        <begin position="188"/>
        <end position="210"/>
    </location>
</feature>
<evidence type="ECO:0000256" key="3">
    <source>
        <dbReference type="ARBA" id="ARBA00022475"/>
    </source>
</evidence>